<dbReference type="EMBL" id="CP151510">
    <property type="protein sequence ID" value="WZN64815.1"/>
    <property type="molecule type" value="Genomic_DNA"/>
</dbReference>
<dbReference type="AlphaFoldDB" id="A0AAX4PFM9"/>
<gene>
    <name evidence="2" type="ORF">HKI87_10g63720</name>
</gene>
<evidence type="ECO:0000313" key="2">
    <source>
        <dbReference type="EMBL" id="WZN64815.1"/>
    </source>
</evidence>
<proteinExistence type="predicted"/>
<feature type="region of interest" description="Disordered" evidence="1">
    <location>
        <begin position="1"/>
        <end position="24"/>
    </location>
</feature>
<accession>A0AAX4PFM9</accession>
<dbReference type="Proteomes" id="UP001472866">
    <property type="component" value="Chromosome 10"/>
</dbReference>
<evidence type="ECO:0008006" key="4">
    <source>
        <dbReference type="Google" id="ProtNLM"/>
    </source>
</evidence>
<reference evidence="2 3" key="1">
    <citation type="submission" date="2024-03" db="EMBL/GenBank/DDBJ databases">
        <title>Complete genome sequence of the green alga Chloropicon roscoffensis RCC1871.</title>
        <authorList>
            <person name="Lemieux C."/>
            <person name="Pombert J.-F."/>
            <person name="Otis C."/>
            <person name="Turmel M."/>
        </authorList>
    </citation>
    <scope>NUCLEOTIDE SEQUENCE [LARGE SCALE GENOMIC DNA]</scope>
    <source>
        <strain evidence="2 3">RCC1871</strain>
    </source>
</reference>
<protein>
    <recommendedName>
        <fullName evidence="4">Mitochondrial import inner membrane translocase subunit TIM22</fullName>
    </recommendedName>
</protein>
<name>A0AAX4PFM9_9CHLO</name>
<sequence>MEVPGDRGVPEAATSGREEGKSLGEWKGRVGSKVAAGAALGAAGGALAATLNQLSLVGTAFNMSANFAIFAGLCGTTQELIRASTSAEEVTLGNSVASGFLTGGFLCGVNRGPKSVLPGALGFGAAVGLAHYLDANFFHTQDSYKRALVCLDLLEVRDEGERRRLEEGAKSQAWSVSSLWPESLPAPIRIHSEEEVEELARKRRESLNDRMNKP</sequence>
<evidence type="ECO:0000256" key="1">
    <source>
        <dbReference type="SAM" id="MobiDB-lite"/>
    </source>
</evidence>
<organism evidence="2 3">
    <name type="scientific">Chloropicon roscoffensis</name>
    <dbReference type="NCBI Taxonomy" id="1461544"/>
    <lineage>
        <taxon>Eukaryota</taxon>
        <taxon>Viridiplantae</taxon>
        <taxon>Chlorophyta</taxon>
        <taxon>Chloropicophyceae</taxon>
        <taxon>Chloropicales</taxon>
        <taxon>Chloropicaceae</taxon>
        <taxon>Chloropicon</taxon>
    </lineage>
</organism>
<evidence type="ECO:0000313" key="3">
    <source>
        <dbReference type="Proteomes" id="UP001472866"/>
    </source>
</evidence>
<keyword evidence="3" id="KW-1185">Reference proteome</keyword>